<gene>
    <name evidence="2" type="ORF">AMLFYP55_00679</name>
</gene>
<reference evidence="2" key="1">
    <citation type="submission" date="2019-11" db="EMBL/GenBank/DDBJ databases">
        <authorList>
            <person name="Feng L."/>
        </authorList>
    </citation>
    <scope>NUCLEOTIDE SEQUENCE</scope>
    <source>
        <strain evidence="2">AMuciniphilaLFYP55</strain>
    </source>
</reference>
<dbReference type="EMBL" id="CACRSS010000016">
    <property type="protein sequence ID" value="VYT11485.1"/>
    <property type="molecule type" value="Genomic_DNA"/>
</dbReference>
<protein>
    <recommendedName>
        <fullName evidence="3">Ubiquitin carboxyl-hydrolase</fullName>
    </recommendedName>
</protein>
<accession>A0A6N2TZZ2</accession>
<dbReference type="InterPro" id="IPR048683">
    <property type="entry name" value="Sf6_terminase"/>
</dbReference>
<feature type="compositionally biased region" description="Polar residues" evidence="1">
    <location>
        <begin position="1"/>
        <end position="15"/>
    </location>
</feature>
<dbReference type="Gene3D" id="1.10.10.60">
    <property type="entry name" value="Homeodomain-like"/>
    <property type="match status" value="1"/>
</dbReference>
<feature type="region of interest" description="Disordered" evidence="1">
    <location>
        <begin position="1"/>
        <end position="20"/>
    </location>
</feature>
<proteinExistence type="predicted"/>
<sequence length="160" mass="17973">MIGTMSRTTPRNQGRPSGYSPKLAREILDRLASGEMLMGILRRKGMPGRASVYRWMKDRPDFRDNYARAREIGAHALAEEGLAILDASTPERAHMDNSRANYRRWLAGKLNARYGNRPAGELDGTNDGPVAASGQGRGTRFAAVRDRIEQIRKKMQEEEE</sequence>
<feature type="region of interest" description="Disordered" evidence="1">
    <location>
        <begin position="117"/>
        <end position="139"/>
    </location>
</feature>
<organism evidence="2">
    <name type="scientific">Akkermansia muciniphila</name>
    <dbReference type="NCBI Taxonomy" id="239935"/>
    <lineage>
        <taxon>Bacteria</taxon>
        <taxon>Pseudomonadati</taxon>
        <taxon>Verrucomicrobiota</taxon>
        <taxon>Verrucomicrobiia</taxon>
        <taxon>Verrucomicrobiales</taxon>
        <taxon>Akkermansiaceae</taxon>
        <taxon>Akkermansia</taxon>
    </lineage>
</organism>
<dbReference type="Pfam" id="PF20901">
    <property type="entry name" value="Sf6_terminase"/>
    <property type="match status" value="1"/>
</dbReference>
<evidence type="ECO:0000256" key="1">
    <source>
        <dbReference type="SAM" id="MobiDB-lite"/>
    </source>
</evidence>
<evidence type="ECO:0000313" key="2">
    <source>
        <dbReference type="EMBL" id="VYT11485.1"/>
    </source>
</evidence>
<name>A0A6N2TZZ2_9BACT</name>
<evidence type="ECO:0008006" key="3">
    <source>
        <dbReference type="Google" id="ProtNLM"/>
    </source>
</evidence>
<dbReference type="AlphaFoldDB" id="A0A6N2TZZ2"/>